<dbReference type="InterPro" id="IPR010996">
    <property type="entry name" value="HHH_MUS81"/>
</dbReference>
<organism evidence="6 7">
    <name type="scientific">Hymenobacter aerilatus</name>
    <dbReference type="NCBI Taxonomy" id="2932251"/>
    <lineage>
        <taxon>Bacteria</taxon>
        <taxon>Pseudomonadati</taxon>
        <taxon>Bacteroidota</taxon>
        <taxon>Cytophagia</taxon>
        <taxon>Cytophagales</taxon>
        <taxon>Hymenobacteraceae</taxon>
        <taxon>Hymenobacter</taxon>
    </lineage>
</organism>
<dbReference type="GO" id="GO:0008270">
    <property type="term" value="F:zinc ion binding"/>
    <property type="evidence" value="ECO:0007669"/>
    <property type="project" value="TreeGrafter"/>
</dbReference>
<keyword evidence="1" id="KW-0237">DNA synthesis</keyword>
<dbReference type="SUPFAM" id="SSF158702">
    <property type="entry name" value="Sec63 N-terminal domain-like"/>
    <property type="match status" value="1"/>
</dbReference>
<sequence length="583" mass="65536">MTNRDLIRAFKLAAQLLELHDENPFKIRAYEGTANALDQLNFQVADVERTGLPDRTGLSKSAAARVAELLDTGSFDELTRLLALTPPGVVELLNIKGIGPKKIRQLWREAGIESPEQLREAAEQDQISKLKGFGKKTQDTILAALEFTSQSKGKLLFPQAEALAADLQARLREALRTEQIAVAGELRRSLETIETVVLVAATSTPDRGHEALHALEGLTAEPTQCGVYCWRGTATESGVKVQVHFVTKENFTNQLFLLTGNEAHLTEALPSTAPGQPATLRQLVKKEKFYQEEAIYEKAGLQYVVPELREGRGELTLAKEQKIPRLLEETDLRGSLHNHSTYSDGAHTLRQMAEWLRDHQYQYLGICDHSQAAHYANGLTPERVRQQQQEIDQLNQELAPFRIFKGIECDILSDGALDYTPDVLNSFDFVVASVHSNLRMDERKATERMLRAIENPYCTMLGHPTGRLLLRREGYPLDFKAIIDACAKHGVIIEINANPWRLDLDWRWVRYALDQGVRLSINPDAHHTDGYADMRYGVLMGRKGMLTPEMTFNALAVEEVDAYFAARKANIKPPLEYKKSLFE</sequence>
<dbReference type="RefSeq" id="WP_245093890.1">
    <property type="nucleotide sequence ID" value="NZ_CP095053.1"/>
</dbReference>
<dbReference type="EMBL" id="CP095053">
    <property type="protein sequence ID" value="UOR05595.1"/>
    <property type="molecule type" value="Genomic_DNA"/>
</dbReference>
<protein>
    <submittedName>
        <fullName evidence="6">DNA polymerase/3'-5' exonuclease PolX</fullName>
    </submittedName>
</protein>
<dbReference type="AlphaFoldDB" id="A0A8T9SUP3"/>
<dbReference type="Gene3D" id="3.30.460.10">
    <property type="entry name" value="Beta Polymerase, domain 2"/>
    <property type="match status" value="1"/>
</dbReference>
<dbReference type="SUPFAM" id="SSF81301">
    <property type="entry name" value="Nucleotidyltransferase"/>
    <property type="match status" value="1"/>
</dbReference>
<dbReference type="GO" id="GO:0006281">
    <property type="term" value="P:DNA repair"/>
    <property type="evidence" value="ECO:0007669"/>
    <property type="project" value="InterPro"/>
</dbReference>
<dbReference type="InterPro" id="IPR027421">
    <property type="entry name" value="DNA_pol_lamdba_lyase_dom_sf"/>
</dbReference>
<dbReference type="GO" id="GO:0003677">
    <property type="term" value="F:DNA binding"/>
    <property type="evidence" value="ECO:0007669"/>
    <property type="project" value="InterPro"/>
</dbReference>
<dbReference type="GO" id="GO:0004527">
    <property type="term" value="F:exonuclease activity"/>
    <property type="evidence" value="ECO:0007669"/>
    <property type="project" value="UniProtKB-KW"/>
</dbReference>
<proteinExistence type="predicted"/>
<dbReference type="GO" id="GO:0005829">
    <property type="term" value="C:cytosol"/>
    <property type="evidence" value="ECO:0007669"/>
    <property type="project" value="TreeGrafter"/>
</dbReference>
<feature type="domain" description="Polymerase/histidinol phosphatase N-terminal" evidence="4">
    <location>
        <begin position="334"/>
        <end position="413"/>
    </location>
</feature>
<evidence type="ECO:0000313" key="7">
    <source>
        <dbReference type="Proteomes" id="UP000829925"/>
    </source>
</evidence>
<feature type="domain" description="Helix-hairpin-helix DNA-binding motif class 1" evidence="3">
    <location>
        <begin position="125"/>
        <end position="144"/>
    </location>
</feature>
<evidence type="ECO:0000259" key="3">
    <source>
        <dbReference type="SMART" id="SM00278"/>
    </source>
</evidence>
<evidence type="ECO:0000313" key="6">
    <source>
        <dbReference type="EMBL" id="UOR05595.1"/>
    </source>
</evidence>
<dbReference type="InterPro" id="IPR004013">
    <property type="entry name" value="PHP_dom"/>
</dbReference>
<dbReference type="GO" id="GO:0003887">
    <property type="term" value="F:DNA-directed DNA polymerase activity"/>
    <property type="evidence" value="ECO:0007669"/>
    <property type="project" value="InterPro"/>
</dbReference>
<dbReference type="SMART" id="SM00483">
    <property type="entry name" value="POLXc"/>
    <property type="match status" value="1"/>
</dbReference>
<keyword evidence="2" id="KW-0235">DNA replication</keyword>
<feature type="domain" description="Helix-hairpin-helix DNA-binding motif class 1" evidence="3">
    <location>
        <begin position="90"/>
        <end position="109"/>
    </location>
</feature>
<dbReference type="Pfam" id="PF14716">
    <property type="entry name" value="HHH_8"/>
    <property type="match status" value="1"/>
</dbReference>
<evidence type="ECO:0000259" key="4">
    <source>
        <dbReference type="SMART" id="SM00481"/>
    </source>
</evidence>
<dbReference type="Proteomes" id="UP000829925">
    <property type="component" value="Chromosome"/>
</dbReference>
<feature type="domain" description="DNA-directed DNA polymerase X" evidence="5">
    <location>
        <begin position="1"/>
        <end position="310"/>
    </location>
</feature>
<dbReference type="InterPro" id="IPR043519">
    <property type="entry name" value="NT_sf"/>
</dbReference>
<dbReference type="InterPro" id="IPR003141">
    <property type="entry name" value="Pol/His_phosphatase_N"/>
</dbReference>
<evidence type="ECO:0000256" key="1">
    <source>
        <dbReference type="ARBA" id="ARBA00022634"/>
    </source>
</evidence>
<keyword evidence="6" id="KW-0540">Nuclease</keyword>
<reference evidence="6 7" key="1">
    <citation type="submission" date="2022-04" db="EMBL/GenBank/DDBJ databases">
        <title>Hymenobacter sp. isolated from the air.</title>
        <authorList>
            <person name="Won M."/>
            <person name="Lee C.-M."/>
            <person name="Woen H.-Y."/>
            <person name="Kwon S.-W."/>
        </authorList>
    </citation>
    <scope>NUCLEOTIDE SEQUENCE [LARGE SCALE GENOMIC DNA]</scope>
    <source>
        <strain evidence="7">5413 J-13</strain>
    </source>
</reference>
<dbReference type="Gene3D" id="1.10.150.20">
    <property type="entry name" value="5' to 3' exonuclease, C-terminal subdomain"/>
    <property type="match status" value="1"/>
</dbReference>
<dbReference type="NCBIfam" id="NF006375">
    <property type="entry name" value="PRK08609.1"/>
    <property type="match status" value="1"/>
</dbReference>
<dbReference type="SUPFAM" id="SSF89550">
    <property type="entry name" value="PHP domain-like"/>
    <property type="match status" value="1"/>
</dbReference>
<dbReference type="SMART" id="SM00481">
    <property type="entry name" value="POLIIIAc"/>
    <property type="match status" value="1"/>
</dbReference>
<dbReference type="SMART" id="SM00278">
    <property type="entry name" value="HhH1"/>
    <property type="match status" value="2"/>
</dbReference>
<dbReference type="CDD" id="cd07436">
    <property type="entry name" value="PHP_PolX"/>
    <property type="match status" value="1"/>
</dbReference>
<dbReference type="InterPro" id="IPR022311">
    <property type="entry name" value="PolX-like"/>
</dbReference>
<dbReference type="PANTHER" id="PTHR36928">
    <property type="entry name" value="PHOSPHATASE YCDX-RELATED"/>
    <property type="match status" value="1"/>
</dbReference>
<dbReference type="Gene3D" id="3.20.20.140">
    <property type="entry name" value="Metal-dependent hydrolases"/>
    <property type="match status" value="1"/>
</dbReference>
<dbReference type="PANTHER" id="PTHR36928:SF1">
    <property type="entry name" value="PHOSPHATASE YCDX-RELATED"/>
    <property type="match status" value="1"/>
</dbReference>
<dbReference type="InterPro" id="IPR047967">
    <property type="entry name" value="PolX_PHP"/>
</dbReference>
<dbReference type="PIRSF" id="PIRSF005047">
    <property type="entry name" value="UCP005047_YshC"/>
    <property type="match status" value="1"/>
</dbReference>
<accession>A0A8T9SUP3</accession>
<dbReference type="Pfam" id="PF14520">
    <property type="entry name" value="HHH_5"/>
    <property type="match status" value="1"/>
</dbReference>
<name>A0A8T9SUP3_9BACT</name>
<dbReference type="InterPro" id="IPR002054">
    <property type="entry name" value="DNA-dir_DNA_pol_X"/>
</dbReference>
<dbReference type="Gene3D" id="1.10.150.110">
    <property type="entry name" value="DNA polymerase beta, N-terminal domain-like"/>
    <property type="match status" value="1"/>
</dbReference>
<dbReference type="FunFam" id="3.20.20.140:FF:000047">
    <property type="entry name" value="PHP domain-containing protein"/>
    <property type="match status" value="1"/>
</dbReference>
<dbReference type="Pfam" id="PF02811">
    <property type="entry name" value="PHP"/>
    <property type="match status" value="1"/>
</dbReference>
<keyword evidence="7" id="KW-1185">Reference proteome</keyword>
<evidence type="ECO:0000256" key="2">
    <source>
        <dbReference type="ARBA" id="ARBA00022705"/>
    </source>
</evidence>
<dbReference type="InterPro" id="IPR016195">
    <property type="entry name" value="Pol/histidinol_Pase-like"/>
</dbReference>
<keyword evidence="6" id="KW-0378">Hydrolase</keyword>
<dbReference type="InterPro" id="IPR003583">
    <property type="entry name" value="Hlx-hairpin-Hlx_DNA-bd_motif"/>
</dbReference>
<dbReference type="InterPro" id="IPR050243">
    <property type="entry name" value="PHP_phosphatase"/>
</dbReference>
<dbReference type="KEGG" id="haei:MUN82_00500"/>
<gene>
    <name evidence="6" type="primary">polX</name>
    <name evidence="6" type="ORF">MUN82_00500</name>
</gene>
<dbReference type="GO" id="GO:0042578">
    <property type="term" value="F:phosphoric ester hydrolase activity"/>
    <property type="evidence" value="ECO:0007669"/>
    <property type="project" value="TreeGrafter"/>
</dbReference>
<evidence type="ECO:0000259" key="5">
    <source>
        <dbReference type="SMART" id="SM00483"/>
    </source>
</evidence>
<keyword evidence="6" id="KW-0269">Exonuclease</keyword>